<dbReference type="SMART" id="SM00028">
    <property type="entry name" value="TPR"/>
    <property type="match status" value="2"/>
</dbReference>
<dbReference type="InterPro" id="IPR011990">
    <property type="entry name" value="TPR-like_helical_dom_sf"/>
</dbReference>
<accession>A0A5M3PIW2</accession>
<dbReference type="Gene3D" id="1.25.40.10">
    <property type="entry name" value="Tetratricopeptide repeat domain"/>
    <property type="match status" value="1"/>
</dbReference>
<keyword evidence="4" id="KW-1185">Reference proteome</keyword>
<dbReference type="EMBL" id="BGZH01000001">
    <property type="protein sequence ID" value="GBO82719.1"/>
    <property type="molecule type" value="Genomic_DNA"/>
</dbReference>
<dbReference type="InterPro" id="IPR019734">
    <property type="entry name" value="TPR_rpt"/>
</dbReference>
<evidence type="ECO:0000313" key="4">
    <source>
        <dbReference type="Proteomes" id="UP000340077"/>
    </source>
</evidence>
<evidence type="ECO:0000256" key="1">
    <source>
        <dbReference type="PROSITE-ProRule" id="PRU00339"/>
    </source>
</evidence>
<feature type="repeat" description="TPR" evidence="1">
    <location>
        <begin position="43"/>
        <end position="76"/>
    </location>
</feature>
<reference evidence="3 4" key="1">
    <citation type="journal article" date="2019" name="J. Gen. Appl. Microbiol.">
        <title>Aerobic degradation of cis-dichloroethene by the marine bacterium Marinobacter salsuginis strain 5N-3.</title>
        <authorList>
            <person name="Inoue Y."/>
            <person name="Fukunaga Y."/>
            <person name="Katsumata H."/>
            <person name="Ohji S."/>
            <person name="Hosoyama A."/>
            <person name="Mori K."/>
            <person name="Ando K."/>
        </authorList>
    </citation>
    <scope>NUCLEOTIDE SEQUENCE [LARGE SCALE GENOMIC DNA]</scope>
    <source>
        <strain evidence="3 4">5N-3</strain>
    </source>
</reference>
<organism evidence="3 4">
    <name type="scientific">Marinobacter salsuginis</name>
    <dbReference type="NCBI Taxonomy" id="418719"/>
    <lineage>
        <taxon>Bacteria</taxon>
        <taxon>Pseudomonadati</taxon>
        <taxon>Pseudomonadota</taxon>
        <taxon>Gammaproteobacteria</taxon>
        <taxon>Pseudomonadales</taxon>
        <taxon>Marinobacteraceae</taxon>
        <taxon>Marinobacter</taxon>
    </lineage>
</organism>
<gene>
    <name evidence="3" type="ORF">MS5N3_01700</name>
</gene>
<proteinExistence type="predicted"/>
<keyword evidence="1" id="KW-0802">TPR repeat</keyword>
<dbReference type="Pfam" id="PF13431">
    <property type="entry name" value="TPR_17"/>
    <property type="match status" value="1"/>
</dbReference>
<feature type="chain" id="PRO_5024441109" evidence="2">
    <location>
        <begin position="26"/>
        <end position="161"/>
    </location>
</feature>
<evidence type="ECO:0000256" key="2">
    <source>
        <dbReference type="SAM" id="SignalP"/>
    </source>
</evidence>
<dbReference type="RefSeq" id="WP_069183505.1">
    <property type="nucleotide sequence ID" value="NZ_BGZH01000001.1"/>
</dbReference>
<sequence>MAFNPFPKTALRSVLLLLLVLGGCAGQEIRQPEESVKTDPELAAKFEKEGRTAFEEGRKGTAVKAWKKAVELDPTNAVTVNNLALVLKDQHRFAEAAKLLKAGLVHSPDVAELHFNLAVIAELYLLDLETALVHYSRYRELTEEDDQQVAGWIADLERRLE</sequence>
<comment type="caution">
    <text evidence="3">The sequence shown here is derived from an EMBL/GenBank/DDBJ whole genome shotgun (WGS) entry which is preliminary data.</text>
</comment>
<keyword evidence="2" id="KW-0732">Signal</keyword>
<name>A0A5M3PIW2_9GAMM</name>
<protein>
    <submittedName>
        <fullName evidence="3">Uncharacterized protein</fullName>
    </submittedName>
</protein>
<dbReference type="SUPFAM" id="SSF48452">
    <property type="entry name" value="TPR-like"/>
    <property type="match status" value="1"/>
</dbReference>
<dbReference type="AlphaFoldDB" id="A0A5M3PIW2"/>
<evidence type="ECO:0000313" key="3">
    <source>
        <dbReference type="EMBL" id="GBO82719.1"/>
    </source>
</evidence>
<dbReference type="PROSITE" id="PS50005">
    <property type="entry name" value="TPR"/>
    <property type="match status" value="1"/>
</dbReference>
<feature type="signal peptide" evidence="2">
    <location>
        <begin position="1"/>
        <end position="25"/>
    </location>
</feature>
<dbReference type="Proteomes" id="UP000340077">
    <property type="component" value="Unassembled WGS sequence"/>
</dbReference>